<feature type="transmembrane region" description="Helical" evidence="1">
    <location>
        <begin position="237"/>
        <end position="257"/>
    </location>
</feature>
<organism evidence="2 3">
    <name type="scientific">Acanthosepion pharaonis</name>
    <name type="common">Pharaoh cuttlefish</name>
    <name type="synonym">Sepia pharaonis</name>
    <dbReference type="NCBI Taxonomy" id="158019"/>
    <lineage>
        <taxon>Eukaryota</taxon>
        <taxon>Metazoa</taxon>
        <taxon>Spiralia</taxon>
        <taxon>Lophotrochozoa</taxon>
        <taxon>Mollusca</taxon>
        <taxon>Cephalopoda</taxon>
        <taxon>Coleoidea</taxon>
        <taxon>Decapodiformes</taxon>
        <taxon>Sepiida</taxon>
        <taxon>Sepiina</taxon>
        <taxon>Sepiidae</taxon>
        <taxon>Acanthosepion</taxon>
    </lineage>
</organism>
<keyword evidence="3" id="KW-1185">Reference proteome</keyword>
<proteinExistence type="predicted"/>
<evidence type="ECO:0000313" key="3">
    <source>
        <dbReference type="Proteomes" id="UP000597762"/>
    </source>
</evidence>
<accession>A0A812AZ41</accession>
<evidence type="ECO:0000256" key="1">
    <source>
        <dbReference type="SAM" id="Phobius"/>
    </source>
</evidence>
<dbReference type="Proteomes" id="UP000597762">
    <property type="component" value="Unassembled WGS sequence"/>
</dbReference>
<feature type="transmembrane region" description="Helical" evidence="1">
    <location>
        <begin position="53"/>
        <end position="76"/>
    </location>
</feature>
<feature type="transmembrane region" description="Helical" evidence="1">
    <location>
        <begin position="307"/>
        <end position="334"/>
    </location>
</feature>
<dbReference type="EMBL" id="CAHIKZ030000211">
    <property type="protein sequence ID" value="CAE1160509.1"/>
    <property type="molecule type" value="Genomic_DNA"/>
</dbReference>
<name>A0A812AZ41_ACAPH</name>
<feature type="transmembrane region" description="Helical" evidence="1">
    <location>
        <begin position="277"/>
        <end position="300"/>
    </location>
</feature>
<feature type="transmembrane region" description="Helical" evidence="1">
    <location>
        <begin position="447"/>
        <end position="467"/>
    </location>
</feature>
<keyword evidence="1" id="KW-0812">Transmembrane</keyword>
<evidence type="ECO:0000313" key="2">
    <source>
        <dbReference type="EMBL" id="CAE1160509.1"/>
    </source>
</evidence>
<protein>
    <submittedName>
        <fullName evidence="2">Uncharacterized protein</fullName>
    </submittedName>
</protein>
<feature type="transmembrane region" description="Helical" evidence="1">
    <location>
        <begin position="205"/>
        <end position="225"/>
    </location>
</feature>
<feature type="transmembrane region" description="Helical" evidence="1">
    <location>
        <begin position="31"/>
        <end position="47"/>
    </location>
</feature>
<feature type="transmembrane region" description="Helical" evidence="1">
    <location>
        <begin position="134"/>
        <end position="152"/>
    </location>
</feature>
<gene>
    <name evidence="2" type="ORF">SPHA_6427</name>
</gene>
<keyword evidence="1" id="KW-0472">Membrane</keyword>
<feature type="transmembrane region" description="Helical" evidence="1">
    <location>
        <begin position="407"/>
        <end position="435"/>
    </location>
</feature>
<feature type="transmembrane region" description="Helical" evidence="1">
    <location>
        <begin position="340"/>
        <end position="361"/>
    </location>
</feature>
<sequence>MIRPSIVQSGSDCCSNTSVFIHCLTNISNHSLSLIYFLCILMESFFYPSKIKIVGFVHLLVDIKTISFSFHFIAAFRHFYPPRSSFSSFFSHHSSSFAGFTFLHSFTVIPHFDILHFSLVFLPNHQFLDRSFTFHFFLIHLDFLLFLSVLTFPHAFFLIGPPNLLLLVLIFLFMFFFIWVPYHFVGFNFAFTFFHSFSLFRCRSLFFLFTFFSFVLLPSLPVLLLPSRFSHSFSFSPCYLTFALTFFSFVFLLPLWSNFPLYVSLIHFPSPFVSLTFSLTFFLIRFLLLLLVLLCLNIFLIRFPSPFSYFCLPVFLIRFPSPLEGLTFAFPFFLIRFPSAFVGLTFPLTFVSFIFVFLQSFTFCLPSYFCHNVFFSFVFLRSLPVLFCLPVFLICFPSAFVGLNFSFMFLSFVFFFLFASFSPLPVFLIHFVFLLSFQCPSFPVRIFLIHSVFLLPLPTFSLPLQFFDFYLSFLLPFPNLILFPFMSFISLTFALTFFSSVFLLTLLLLLLPSRFSHSFSFWLC</sequence>
<comment type="caution">
    <text evidence="2">The sequence shown here is derived from an EMBL/GenBank/DDBJ whole genome shotgun (WGS) entry which is preliminary data.</text>
</comment>
<feature type="transmembrane region" description="Helical" evidence="1">
    <location>
        <begin position="373"/>
        <end position="401"/>
    </location>
</feature>
<keyword evidence="1" id="KW-1133">Transmembrane helix</keyword>
<feature type="transmembrane region" description="Helical" evidence="1">
    <location>
        <begin position="487"/>
        <end position="511"/>
    </location>
</feature>
<dbReference type="AlphaFoldDB" id="A0A812AZ41"/>
<reference evidence="2" key="1">
    <citation type="submission" date="2021-01" db="EMBL/GenBank/DDBJ databases">
        <authorList>
            <person name="Li R."/>
            <person name="Bekaert M."/>
        </authorList>
    </citation>
    <scope>NUCLEOTIDE SEQUENCE</scope>
    <source>
        <strain evidence="2">Farmed</strain>
    </source>
</reference>
<feature type="transmembrane region" description="Helical" evidence="1">
    <location>
        <begin position="164"/>
        <end position="185"/>
    </location>
</feature>